<evidence type="ECO:0000256" key="2">
    <source>
        <dbReference type="ARBA" id="ARBA00011233"/>
    </source>
</evidence>
<dbReference type="InterPro" id="IPR036390">
    <property type="entry name" value="WH_DNA-bd_sf"/>
</dbReference>
<dbReference type="OrthoDB" id="60033at2759"/>
<dbReference type="Pfam" id="PF00447">
    <property type="entry name" value="HSF_DNA-bind"/>
    <property type="match status" value="1"/>
</dbReference>
<dbReference type="OMA" id="VNIADSH"/>
<comment type="subcellular location">
    <subcellularLocation>
        <location evidence="1">Nucleus</location>
    </subcellularLocation>
</comment>
<keyword evidence="4" id="KW-0805">Transcription regulation</keyword>
<evidence type="ECO:0000259" key="11">
    <source>
        <dbReference type="PROSITE" id="PS00434"/>
    </source>
</evidence>
<evidence type="ECO:0000256" key="8">
    <source>
        <dbReference type="ARBA" id="ARBA00023242"/>
    </source>
</evidence>
<sequence length="397" mass="43935">MEHLALALKQEVDYDENGESPISGFCNESMSMEGEKEANDNSVRVHGGPKGEFGAIPSVPEVFNRNNGFQRYMGKDSSVAQSNARSNGSSLNDGQNPTSNDFQRSMPAPFLNKTYQLVDDPATDDVISWNEDGSTFVVWRPADFAKDILPNHFKHNNFSSFVRQLNTYGFRKIVPDRWEFTNDFFKKGSKHLLVDIHRRKTVMMTSKVSSSPTIQARSPNTSTGEQATSSSSSPPSSPPRERFACMQDVEAERLKKENMLLLSELSCLRRLCSDLLLYIERQAKGTIEYPSSIARFLETKGGVLEEIHTSSSLNDGSSSKKEENVFDIPMEAGSDGELSNHGLSGGNLELQLLLPEGSQTGAVKRGGGRSPPRLFGVPLPCQKRVHLLSSRQCGEKF</sequence>
<dbReference type="EMBL" id="CM035411">
    <property type="protein sequence ID" value="KAH7434280.1"/>
    <property type="molecule type" value="Genomic_DNA"/>
</dbReference>
<comment type="similarity">
    <text evidence="9">Belongs to the HSF family.</text>
</comment>
<evidence type="ECO:0000256" key="4">
    <source>
        <dbReference type="ARBA" id="ARBA00023015"/>
    </source>
</evidence>
<evidence type="ECO:0000256" key="9">
    <source>
        <dbReference type="RuleBase" id="RU004020"/>
    </source>
</evidence>
<evidence type="ECO:0000256" key="7">
    <source>
        <dbReference type="ARBA" id="ARBA00023163"/>
    </source>
</evidence>
<dbReference type="Proteomes" id="UP000825935">
    <property type="component" value="Chromosome 6"/>
</dbReference>
<dbReference type="InterPro" id="IPR036388">
    <property type="entry name" value="WH-like_DNA-bd_sf"/>
</dbReference>
<comment type="subunit">
    <text evidence="2">Homotrimer.</text>
</comment>
<dbReference type="InterPro" id="IPR000232">
    <property type="entry name" value="HSF_DNA-bd"/>
</dbReference>
<keyword evidence="13" id="KW-1185">Reference proteome</keyword>
<evidence type="ECO:0000256" key="3">
    <source>
        <dbReference type="ARBA" id="ARBA00022553"/>
    </source>
</evidence>
<feature type="compositionally biased region" description="Polar residues" evidence="10">
    <location>
        <begin position="206"/>
        <end position="228"/>
    </location>
</feature>
<protein>
    <recommendedName>
        <fullName evidence="11">HSF-type DNA-binding domain-containing protein</fullName>
    </recommendedName>
</protein>
<dbReference type="GO" id="GO:0005634">
    <property type="term" value="C:nucleus"/>
    <property type="evidence" value="ECO:0007669"/>
    <property type="project" value="UniProtKB-SubCell"/>
</dbReference>
<dbReference type="GO" id="GO:0000978">
    <property type="term" value="F:RNA polymerase II cis-regulatory region sequence-specific DNA binding"/>
    <property type="evidence" value="ECO:0007669"/>
    <property type="project" value="TreeGrafter"/>
</dbReference>
<keyword evidence="7" id="KW-0804">Transcription</keyword>
<dbReference type="GO" id="GO:0006357">
    <property type="term" value="P:regulation of transcription by RNA polymerase II"/>
    <property type="evidence" value="ECO:0007669"/>
    <property type="project" value="TreeGrafter"/>
</dbReference>
<name>A0A8T2UID9_CERRI</name>
<feature type="compositionally biased region" description="Polar residues" evidence="10">
    <location>
        <begin position="78"/>
        <end position="103"/>
    </location>
</feature>
<dbReference type="AlphaFoldDB" id="A0A8T2UID9"/>
<accession>A0A8T2UID9</accession>
<dbReference type="SUPFAM" id="SSF46785">
    <property type="entry name" value="Winged helix' DNA-binding domain"/>
    <property type="match status" value="1"/>
</dbReference>
<dbReference type="GO" id="GO:0003700">
    <property type="term" value="F:DNA-binding transcription factor activity"/>
    <property type="evidence" value="ECO:0007669"/>
    <property type="project" value="InterPro"/>
</dbReference>
<keyword evidence="5" id="KW-0346">Stress response</keyword>
<proteinExistence type="inferred from homology"/>
<evidence type="ECO:0000313" key="13">
    <source>
        <dbReference type="Proteomes" id="UP000825935"/>
    </source>
</evidence>
<dbReference type="PRINTS" id="PR00056">
    <property type="entry name" value="HSFDOMAIN"/>
</dbReference>
<evidence type="ECO:0000256" key="10">
    <source>
        <dbReference type="SAM" id="MobiDB-lite"/>
    </source>
</evidence>
<dbReference type="Gene3D" id="1.10.10.10">
    <property type="entry name" value="Winged helix-like DNA-binding domain superfamily/Winged helix DNA-binding domain"/>
    <property type="match status" value="1"/>
</dbReference>
<comment type="caution">
    <text evidence="12">The sequence shown here is derived from an EMBL/GenBank/DDBJ whole genome shotgun (WGS) entry which is preliminary data.</text>
</comment>
<dbReference type="PANTHER" id="PTHR10015">
    <property type="entry name" value="HEAT SHOCK TRANSCRIPTION FACTOR"/>
    <property type="match status" value="1"/>
</dbReference>
<keyword evidence="6" id="KW-0238">DNA-binding</keyword>
<evidence type="ECO:0000256" key="5">
    <source>
        <dbReference type="ARBA" id="ARBA00023016"/>
    </source>
</evidence>
<keyword evidence="8" id="KW-0539">Nucleus</keyword>
<dbReference type="PROSITE" id="PS00434">
    <property type="entry name" value="HSF_DOMAIN"/>
    <property type="match status" value="1"/>
</dbReference>
<gene>
    <name evidence="12" type="ORF">KP509_06G009100</name>
</gene>
<evidence type="ECO:0000313" key="12">
    <source>
        <dbReference type="EMBL" id="KAH7434280.1"/>
    </source>
</evidence>
<dbReference type="FunFam" id="1.10.10.10:FF:000037">
    <property type="entry name" value="Heat stress transcription factor B-4"/>
    <property type="match status" value="1"/>
</dbReference>
<dbReference type="SMART" id="SM00415">
    <property type="entry name" value="HSF"/>
    <property type="match status" value="1"/>
</dbReference>
<keyword evidence="3" id="KW-0597">Phosphoprotein</keyword>
<organism evidence="12 13">
    <name type="scientific">Ceratopteris richardii</name>
    <name type="common">Triangle waterfern</name>
    <dbReference type="NCBI Taxonomy" id="49495"/>
    <lineage>
        <taxon>Eukaryota</taxon>
        <taxon>Viridiplantae</taxon>
        <taxon>Streptophyta</taxon>
        <taxon>Embryophyta</taxon>
        <taxon>Tracheophyta</taxon>
        <taxon>Polypodiopsida</taxon>
        <taxon>Polypodiidae</taxon>
        <taxon>Polypodiales</taxon>
        <taxon>Pteridineae</taxon>
        <taxon>Pteridaceae</taxon>
        <taxon>Parkerioideae</taxon>
        <taxon>Ceratopteris</taxon>
    </lineage>
</organism>
<reference evidence="12" key="1">
    <citation type="submission" date="2021-08" db="EMBL/GenBank/DDBJ databases">
        <title>WGS assembly of Ceratopteris richardii.</title>
        <authorList>
            <person name="Marchant D.B."/>
            <person name="Chen G."/>
            <person name="Jenkins J."/>
            <person name="Shu S."/>
            <person name="Leebens-Mack J."/>
            <person name="Grimwood J."/>
            <person name="Schmutz J."/>
            <person name="Soltis P."/>
            <person name="Soltis D."/>
            <person name="Chen Z.-H."/>
        </authorList>
    </citation>
    <scope>NUCLEOTIDE SEQUENCE</scope>
    <source>
        <strain evidence="12">Whitten #5841</strain>
        <tissue evidence="12">Leaf</tissue>
    </source>
</reference>
<feature type="region of interest" description="Disordered" evidence="10">
    <location>
        <begin position="206"/>
        <end position="241"/>
    </location>
</feature>
<feature type="region of interest" description="Disordered" evidence="10">
    <location>
        <begin position="75"/>
        <end position="106"/>
    </location>
</feature>
<dbReference type="PANTHER" id="PTHR10015:SF304">
    <property type="entry name" value="HEAT STRESS TRANSCRIPTION FACTOR B-4B"/>
    <property type="match status" value="1"/>
</dbReference>
<feature type="domain" description="HSF-type DNA-binding" evidence="11">
    <location>
        <begin position="149"/>
        <end position="173"/>
    </location>
</feature>
<evidence type="ECO:0000256" key="1">
    <source>
        <dbReference type="ARBA" id="ARBA00004123"/>
    </source>
</evidence>
<evidence type="ECO:0000256" key="6">
    <source>
        <dbReference type="ARBA" id="ARBA00023125"/>
    </source>
</evidence>